<dbReference type="Gene3D" id="3.30.420.40">
    <property type="match status" value="1"/>
</dbReference>
<feature type="domain" description="Ppx/GppA phosphatase C-terminal" evidence="4">
    <location>
        <begin position="328"/>
        <end position="463"/>
    </location>
</feature>
<dbReference type="RefSeq" id="WP_144993956.1">
    <property type="nucleotide sequence ID" value="NZ_VNJK01000004.1"/>
</dbReference>
<protein>
    <submittedName>
        <fullName evidence="5">Ppx/GppA family phosphatase</fullName>
    </submittedName>
</protein>
<dbReference type="Pfam" id="PF21447">
    <property type="entry name" value="Ppx-GppA_III"/>
    <property type="match status" value="1"/>
</dbReference>
<comment type="similarity">
    <text evidence="1">Belongs to the GppA/Ppx family.</text>
</comment>
<dbReference type="SUPFAM" id="SSF53067">
    <property type="entry name" value="Actin-like ATPase domain"/>
    <property type="match status" value="2"/>
</dbReference>
<name>A0A559IHR1_9BACL</name>
<keyword evidence="2" id="KW-0378">Hydrolase</keyword>
<dbReference type="Gene3D" id="3.30.420.150">
    <property type="entry name" value="Exopolyphosphatase. Domain 2"/>
    <property type="match status" value="1"/>
</dbReference>
<dbReference type="OrthoDB" id="9807195at2"/>
<accession>A0A559IHR1</accession>
<gene>
    <name evidence="5" type="ORF">FPZ44_21920</name>
</gene>
<dbReference type="PANTHER" id="PTHR30005">
    <property type="entry name" value="EXOPOLYPHOSPHATASE"/>
    <property type="match status" value="1"/>
</dbReference>
<dbReference type="AlphaFoldDB" id="A0A559IHR1"/>
<dbReference type="InterPro" id="IPR050273">
    <property type="entry name" value="GppA/Ppx_hydrolase"/>
</dbReference>
<evidence type="ECO:0000259" key="3">
    <source>
        <dbReference type="Pfam" id="PF02541"/>
    </source>
</evidence>
<dbReference type="EMBL" id="VNJK01000004">
    <property type="protein sequence ID" value="TVX87151.1"/>
    <property type="molecule type" value="Genomic_DNA"/>
</dbReference>
<keyword evidence="6" id="KW-1185">Reference proteome</keyword>
<comment type="caution">
    <text evidence="5">The sequence shown here is derived from an EMBL/GenBank/DDBJ whole genome shotgun (WGS) entry which is preliminary data.</text>
</comment>
<reference evidence="5 6" key="1">
    <citation type="submission" date="2019-07" db="EMBL/GenBank/DDBJ databases">
        <authorList>
            <person name="Kim J."/>
        </authorList>
    </citation>
    <scope>NUCLEOTIDE SEQUENCE [LARGE SCALE GENOMIC DNA]</scope>
    <source>
        <strain evidence="5 6">N4</strain>
    </source>
</reference>
<dbReference type="PIRSF" id="PIRSF001267">
    <property type="entry name" value="Pyrophosphatase_GppA_Ppx"/>
    <property type="match status" value="1"/>
</dbReference>
<feature type="domain" description="Ppx/GppA phosphatase N-terminal" evidence="3">
    <location>
        <begin position="38"/>
        <end position="315"/>
    </location>
</feature>
<evidence type="ECO:0000313" key="6">
    <source>
        <dbReference type="Proteomes" id="UP000318102"/>
    </source>
</evidence>
<dbReference type="SUPFAM" id="SSF109604">
    <property type="entry name" value="HD-domain/PDEase-like"/>
    <property type="match status" value="1"/>
</dbReference>
<dbReference type="PANTHER" id="PTHR30005:SF0">
    <property type="entry name" value="RETROGRADE REGULATION PROTEIN 2"/>
    <property type="match status" value="1"/>
</dbReference>
<dbReference type="InterPro" id="IPR003695">
    <property type="entry name" value="Ppx_GppA_N"/>
</dbReference>
<dbReference type="InterPro" id="IPR030673">
    <property type="entry name" value="PyroPPase_GppA_Ppx"/>
</dbReference>
<sequence length="514" mass="58500">MHDSVCSDEQASIRHIGIMDIGSNSARYMIAKLYGNRTFHMLDQGKETIRLGAGYDEEGSIPNQKVDELLSVIHRFKQLGENYQRCEWIAVTTAAMRKAANGEYIVRRIYEETGITVQMISGDSEAYLDYVAVLSTVDVQDAVIMDMGGGSTEFIWMENRQFKESISLPVGALTIAEDYEVEDALTADTETYLRSMTRYWLRHVHWLKEAQGLPLVAIGGTLRTLAKMDIDEREYGVDSLHHYEFMPEEVEGWHQRIKGMDLEEKQALPGLSKDRAAILTGSLTFIDECLLRFDSSKVMVSAKGVREGVLFDMLRGEGIQLDHPLKFSIYHLQQRLGLNSRQADRLWQLTNALMRQFQPILGWEEEWQRVVYAAAQLHDIGVSVSHMERERHTFYMIRHAELYGLTPRQIALSALVATMDFKHKVPREWAAVEAILQPGDQTMAAKMGLIMRLALDLIRGYGCQTAEDVSCIVKDGEIILKLQGSAAQIPWRGTEMYALRAGCRRWLKRELKLS</sequence>
<evidence type="ECO:0000256" key="2">
    <source>
        <dbReference type="ARBA" id="ARBA00022801"/>
    </source>
</evidence>
<dbReference type="InterPro" id="IPR043129">
    <property type="entry name" value="ATPase_NBD"/>
</dbReference>
<dbReference type="GO" id="GO:0016462">
    <property type="term" value="F:pyrophosphatase activity"/>
    <property type="evidence" value="ECO:0007669"/>
    <property type="project" value="TreeGrafter"/>
</dbReference>
<dbReference type="Proteomes" id="UP000318102">
    <property type="component" value="Unassembled WGS sequence"/>
</dbReference>
<dbReference type="InterPro" id="IPR048950">
    <property type="entry name" value="Ppx_GppA_C"/>
</dbReference>
<organism evidence="5 6">
    <name type="scientific">Paenibacillus agilis</name>
    <dbReference type="NCBI Taxonomy" id="3020863"/>
    <lineage>
        <taxon>Bacteria</taxon>
        <taxon>Bacillati</taxon>
        <taxon>Bacillota</taxon>
        <taxon>Bacilli</taxon>
        <taxon>Bacillales</taxon>
        <taxon>Paenibacillaceae</taxon>
        <taxon>Paenibacillus</taxon>
    </lineage>
</organism>
<dbReference type="CDD" id="cd24052">
    <property type="entry name" value="ASKHA_NBD_HpPPX-GppA-like"/>
    <property type="match status" value="1"/>
</dbReference>
<evidence type="ECO:0000313" key="5">
    <source>
        <dbReference type="EMBL" id="TVX87151.1"/>
    </source>
</evidence>
<dbReference type="Gene3D" id="1.10.3210.10">
    <property type="entry name" value="Hypothetical protein af1432"/>
    <property type="match status" value="1"/>
</dbReference>
<evidence type="ECO:0000256" key="1">
    <source>
        <dbReference type="ARBA" id="ARBA00007125"/>
    </source>
</evidence>
<dbReference type="Pfam" id="PF02541">
    <property type="entry name" value="Ppx-GppA"/>
    <property type="match status" value="1"/>
</dbReference>
<evidence type="ECO:0000259" key="4">
    <source>
        <dbReference type="Pfam" id="PF21447"/>
    </source>
</evidence>
<proteinExistence type="inferred from homology"/>